<evidence type="ECO:0008006" key="4">
    <source>
        <dbReference type="Google" id="ProtNLM"/>
    </source>
</evidence>
<dbReference type="Gene3D" id="2.50.20.20">
    <property type="match status" value="1"/>
</dbReference>
<feature type="signal peptide" evidence="1">
    <location>
        <begin position="1"/>
        <end position="18"/>
    </location>
</feature>
<feature type="chain" id="PRO_5039368624" description="Lipoprotein" evidence="1">
    <location>
        <begin position="19"/>
        <end position="269"/>
    </location>
</feature>
<evidence type="ECO:0000313" key="3">
    <source>
        <dbReference type="Proteomes" id="UP000321798"/>
    </source>
</evidence>
<organism evidence="2 3">
    <name type="scientific">Cellulomonas soli</name>
    <dbReference type="NCBI Taxonomy" id="931535"/>
    <lineage>
        <taxon>Bacteria</taxon>
        <taxon>Bacillati</taxon>
        <taxon>Actinomycetota</taxon>
        <taxon>Actinomycetes</taxon>
        <taxon>Micrococcales</taxon>
        <taxon>Cellulomonadaceae</taxon>
        <taxon>Cellulomonas</taxon>
    </lineage>
</organism>
<proteinExistence type="predicted"/>
<comment type="caution">
    <text evidence="2">The sequence shown here is derived from an EMBL/GenBank/DDBJ whole genome shotgun (WGS) entry which is preliminary data.</text>
</comment>
<protein>
    <recommendedName>
        <fullName evidence="4">Lipoprotein</fullName>
    </recommendedName>
</protein>
<dbReference type="RefSeq" id="WP_146954547.1">
    <property type="nucleotide sequence ID" value="NZ_BAABBJ010000012.1"/>
</dbReference>
<dbReference type="EMBL" id="BKAL01000015">
    <property type="protein sequence ID" value="GEP70790.1"/>
    <property type="molecule type" value="Genomic_DNA"/>
</dbReference>
<name>A0A512PHW4_9CELL</name>
<evidence type="ECO:0000256" key="1">
    <source>
        <dbReference type="SAM" id="SignalP"/>
    </source>
</evidence>
<dbReference type="AlphaFoldDB" id="A0A512PHW4"/>
<reference evidence="2 3" key="1">
    <citation type="submission" date="2019-07" db="EMBL/GenBank/DDBJ databases">
        <title>Whole genome shotgun sequence of Cellulomonas soli NBRC 109434.</title>
        <authorList>
            <person name="Hosoyama A."/>
            <person name="Uohara A."/>
            <person name="Ohji S."/>
            <person name="Ichikawa N."/>
        </authorList>
    </citation>
    <scope>NUCLEOTIDE SEQUENCE [LARGE SCALE GENOMIC DNA]</scope>
    <source>
        <strain evidence="2 3">NBRC 109434</strain>
    </source>
</reference>
<dbReference type="Proteomes" id="UP000321798">
    <property type="component" value="Unassembled WGS sequence"/>
</dbReference>
<keyword evidence="3" id="KW-1185">Reference proteome</keyword>
<dbReference type="OrthoDB" id="3781094at2"/>
<sequence length="269" mass="27661">MRARRAITALTIPLMALAGLTACQSGEATSSTDTSAPAAAEVVPAAELVTAHDLDARMRAASQTAGSARLAMTMSGEGLEMTSQSEFVLDGQTIAMHQAIDMAGETIEIVIVDGLVYMNMGEASGGLFVVLDPATDGDLLGGSLDALTGQVDPGAMFAGSEDVLVSFEPDGDPIELDGVQAQPYVAVIDTAKALETSSALLPAGVDSAEVAAAMPAELTYHLWLGVDDDLLRKLTFDAMGISTEALYTGWGSDIQITAPPADQVTQLGL</sequence>
<evidence type="ECO:0000313" key="2">
    <source>
        <dbReference type="EMBL" id="GEP70790.1"/>
    </source>
</evidence>
<keyword evidence="1" id="KW-0732">Signal</keyword>
<accession>A0A512PHW4</accession>
<dbReference type="PROSITE" id="PS51257">
    <property type="entry name" value="PROKAR_LIPOPROTEIN"/>
    <property type="match status" value="1"/>
</dbReference>
<gene>
    <name evidence="2" type="ORF">CSO01_35050</name>
</gene>